<dbReference type="AlphaFoldDB" id="A0AAW5ES53"/>
<name>A0AAW5ES53_NOVHA</name>
<dbReference type="Gene3D" id="3.50.50.60">
    <property type="entry name" value="FAD/NAD(P)-binding domain"/>
    <property type="match status" value="2"/>
</dbReference>
<sequence length="425" mass="46186">MPPKSGRVASAVVVGGGVIGLSCALRLRQKGFYVVVLNTGEARDAASWGNAGHIATEQVMPLASPRMLLSAPGRMFMLTGGALDIGWRHIGTWLPWGMRYVRACAPSTARRGHMALRDLLSHAMPAWRRMVDDLGAPDLLIDKGHLMLWDGTTDPRRAMRAVMSSDLGSATACAMTRQERENLIPLLGHIPRAGLAFGGTGQVRDPGLVLTTLQDRLRAETGCELRQQRVIRVSSGPSGAQVIVQDGTSLTPDIVVMAAGVGTRDLVHGWTPPLIAERGYHIEWDHGGMPEGPPMVFADHAVIVSRFEARMRASTFVEFTHADAPPDMRKWQKLEHMVQKIGLPVRSGFSRWVGCRPTLPDYLPAIGRIPGLPGIIAACGHQHLGLTLAPFTSEIVTAIATDEDISLNLYPFRPDRFGRTHARKA</sequence>
<dbReference type="RefSeq" id="WP_247066388.1">
    <property type="nucleotide sequence ID" value="NZ_CP094848.1"/>
</dbReference>
<dbReference type="PANTHER" id="PTHR13847:SF289">
    <property type="entry name" value="GLYCINE OXIDASE"/>
    <property type="match status" value="1"/>
</dbReference>
<dbReference type="Proteomes" id="UP001202887">
    <property type="component" value="Unassembled WGS sequence"/>
</dbReference>
<proteinExistence type="predicted"/>
<comment type="caution">
    <text evidence="3">The sequence shown here is derived from an EMBL/GenBank/DDBJ whole genome shotgun (WGS) entry which is preliminary data.</text>
</comment>
<evidence type="ECO:0000259" key="2">
    <source>
        <dbReference type="Pfam" id="PF01266"/>
    </source>
</evidence>
<protein>
    <submittedName>
        <fullName evidence="3">FAD-binding oxidoreductase</fullName>
    </submittedName>
</protein>
<dbReference type="GO" id="GO:0016491">
    <property type="term" value="F:oxidoreductase activity"/>
    <property type="evidence" value="ECO:0007669"/>
    <property type="project" value="UniProtKB-KW"/>
</dbReference>
<evidence type="ECO:0000256" key="1">
    <source>
        <dbReference type="ARBA" id="ARBA00023002"/>
    </source>
</evidence>
<reference evidence="3" key="1">
    <citation type="journal article" date="2021" name="Polymers (Basel)">
        <title>Highly Stretchable Bacterial Cellulose Produced by Komagataeibacter hansenii SI1.</title>
        <authorList>
            <person name="Cielecka I."/>
            <person name="Ryngajllo M."/>
            <person name="Maniukiewicz W."/>
            <person name="Bielecki S."/>
        </authorList>
    </citation>
    <scope>NUCLEOTIDE SEQUENCE</scope>
    <source>
        <strain evidence="3">SI1</strain>
    </source>
</reference>
<dbReference type="InterPro" id="IPR036188">
    <property type="entry name" value="FAD/NAD-bd_sf"/>
</dbReference>
<dbReference type="Pfam" id="PF01266">
    <property type="entry name" value="DAO"/>
    <property type="match status" value="1"/>
</dbReference>
<keyword evidence="1" id="KW-0560">Oxidoreductase</keyword>
<dbReference type="PANTHER" id="PTHR13847">
    <property type="entry name" value="SARCOSINE DEHYDROGENASE-RELATED"/>
    <property type="match status" value="1"/>
</dbReference>
<dbReference type="EMBL" id="JAIBCX010000006">
    <property type="protein sequence ID" value="MCJ8353125.1"/>
    <property type="molecule type" value="Genomic_DNA"/>
</dbReference>
<accession>A0AAW5ES53</accession>
<reference evidence="3" key="2">
    <citation type="submission" date="2022-03" db="EMBL/GenBank/DDBJ databases">
        <authorList>
            <person name="Ryngajllo M."/>
            <person name="Jacek P."/>
            <person name="Kubiak K."/>
        </authorList>
    </citation>
    <scope>NUCLEOTIDE SEQUENCE</scope>
    <source>
        <strain evidence="3">SI1</strain>
    </source>
</reference>
<organism evidence="3 4">
    <name type="scientific">Novacetimonas hansenii</name>
    <name type="common">Komagataeibacter hansenii</name>
    <dbReference type="NCBI Taxonomy" id="436"/>
    <lineage>
        <taxon>Bacteria</taxon>
        <taxon>Pseudomonadati</taxon>
        <taxon>Pseudomonadota</taxon>
        <taxon>Alphaproteobacteria</taxon>
        <taxon>Acetobacterales</taxon>
        <taxon>Acetobacteraceae</taxon>
        <taxon>Novacetimonas</taxon>
    </lineage>
</organism>
<evidence type="ECO:0000313" key="4">
    <source>
        <dbReference type="Proteomes" id="UP001202887"/>
    </source>
</evidence>
<dbReference type="PROSITE" id="PS51257">
    <property type="entry name" value="PROKAR_LIPOPROTEIN"/>
    <property type="match status" value="1"/>
</dbReference>
<feature type="domain" description="FAD dependent oxidoreductase" evidence="2">
    <location>
        <begin position="11"/>
        <end position="398"/>
    </location>
</feature>
<dbReference type="Gene3D" id="3.30.9.10">
    <property type="entry name" value="D-Amino Acid Oxidase, subunit A, domain 2"/>
    <property type="match status" value="1"/>
</dbReference>
<gene>
    <name evidence="3" type="ORF">K1W68_03820</name>
</gene>
<dbReference type="SUPFAM" id="SSF51971">
    <property type="entry name" value="Nucleotide-binding domain"/>
    <property type="match status" value="1"/>
</dbReference>
<evidence type="ECO:0000313" key="3">
    <source>
        <dbReference type="EMBL" id="MCJ8353125.1"/>
    </source>
</evidence>
<dbReference type="GO" id="GO:0005737">
    <property type="term" value="C:cytoplasm"/>
    <property type="evidence" value="ECO:0007669"/>
    <property type="project" value="TreeGrafter"/>
</dbReference>
<dbReference type="InterPro" id="IPR006076">
    <property type="entry name" value="FAD-dep_OxRdtase"/>
</dbReference>